<evidence type="ECO:0000256" key="1">
    <source>
        <dbReference type="SAM" id="MobiDB-lite"/>
    </source>
</evidence>
<dbReference type="AlphaFoldDB" id="A0AA89AJD8"/>
<dbReference type="EMBL" id="JAVXUP010002257">
    <property type="protein sequence ID" value="KAK3004438.1"/>
    <property type="molecule type" value="Genomic_DNA"/>
</dbReference>
<gene>
    <name evidence="2" type="ORF">RJ639_019915</name>
</gene>
<reference evidence="2" key="1">
    <citation type="submission" date="2022-12" db="EMBL/GenBank/DDBJ databases">
        <title>Draft genome assemblies for two species of Escallonia (Escalloniales).</title>
        <authorList>
            <person name="Chanderbali A."/>
            <person name="Dervinis C."/>
            <person name="Anghel I."/>
            <person name="Soltis D."/>
            <person name="Soltis P."/>
            <person name="Zapata F."/>
        </authorList>
    </citation>
    <scope>NUCLEOTIDE SEQUENCE</scope>
    <source>
        <strain evidence="2">UCBG64.0493</strain>
        <tissue evidence="2">Leaf</tissue>
    </source>
</reference>
<feature type="region of interest" description="Disordered" evidence="1">
    <location>
        <begin position="160"/>
        <end position="208"/>
    </location>
</feature>
<accession>A0AA89AJD8</accession>
<comment type="caution">
    <text evidence="2">The sequence shown here is derived from an EMBL/GenBank/DDBJ whole genome shotgun (WGS) entry which is preliminary data.</text>
</comment>
<dbReference type="PANTHER" id="PTHR35103">
    <property type="entry name" value="OS06G0115700 PROTEIN"/>
    <property type="match status" value="1"/>
</dbReference>
<evidence type="ECO:0000313" key="3">
    <source>
        <dbReference type="Proteomes" id="UP001188597"/>
    </source>
</evidence>
<proteinExistence type="predicted"/>
<evidence type="ECO:0000313" key="2">
    <source>
        <dbReference type="EMBL" id="KAK3004438.1"/>
    </source>
</evidence>
<organism evidence="2 3">
    <name type="scientific">Escallonia herrerae</name>
    <dbReference type="NCBI Taxonomy" id="1293975"/>
    <lineage>
        <taxon>Eukaryota</taxon>
        <taxon>Viridiplantae</taxon>
        <taxon>Streptophyta</taxon>
        <taxon>Embryophyta</taxon>
        <taxon>Tracheophyta</taxon>
        <taxon>Spermatophyta</taxon>
        <taxon>Magnoliopsida</taxon>
        <taxon>eudicotyledons</taxon>
        <taxon>Gunneridae</taxon>
        <taxon>Pentapetalae</taxon>
        <taxon>asterids</taxon>
        <taxon>campanulids</taxon>
        <taxon>Escalloniales</taxon>
        <taxon>Escalloniaceae</taxon>
        <taxon>Escallonia</taxon>
    </lineage>
</organism>
<name>A0AA89AJD8_9ASTE</name>
<sequence length="208" mass="22859">MVVALGPGRFYGSSLPRPRIYTDVKFSNDRVDPPVPVTDPLMSWAHEAHWSMGGLNVKRHRLQGRIEGSVVKLRAQREKALKKRNAHPSPAKPIHPKSFAGSAPSRVDRDPNPSPPPAPFAAKRRRRLVGLVEERGWDGIVSPVKRGPARKLWDDFDRVAAESSAPSSPVKRSSGGSETVASRTRSRKDEKRSGGVRTSPRLAKRGSS</sequence>
<dbReference type="Proteomes" id="UP001188597">
    <property type="component" value="Unassembled WGS sequence"/>
</dbReference>
<keyword evidence="3" id="KW-1185">Reference proteome</keyword>
<feature type="region of interest" description="Disordered" evidence="1">
    <location>
        <begin position="77"/>
        <end position="123"/>
    </location>
</feature>
<protein>
    <submittedName>
        <fullName evidence="2">Uncharacterized protein</fullName>
    </submittedName>
</protein>
<dbReference type="PANTHER" id="PTHR35103:SF1">
    <property type="entry name" value="OS06G0115700 PROTEIN"/>
    <property type="match status" value="1"/>
</dbReference>
<feature type="compositionally biased region" description="Low complexity" evidence="1">
    <location>
        <begin position="161"/>
        <end position="174"/>
    </location>
</feature>